<proteinExistence type="inferred from homology"/>
<feature type="domain" description="Solute-binding protein family 5" evidence="3">
    <location>
        <begin position="128"/>
        <end position="491"/>
    </location>
</feature>
<dbReference type="SUPFAM" id="SSF53850">
    <property type="entry name" value="Periplasmic binding protein-like II"/>
    <property type="match status" value="1"/>
</dbReference>
<protein>
    <submittedName>
        <fullName evidence="4">ABC transporter substrate-binding protein</fullName>
    </submittedName>
</protein>
<dbReference type="CDD" id="cd08493">
    <property type="entry name" value="PBP2_DppA_like"/>
    <property type="match status" value="1"/>
</dbReference>
<dbReference type="GO" id="GO:1904680">
    <property type="term" value="F:peptide transmembrane transporter activity"/>
    <property type="evidence" value="ECO:0007669"/>
    <property type="project" value="TreeGrafter"/>
</dbReference>
<accession>A0A7C4MNU8</accession>
<comment type="similarity">
    <text evidence="1">Belongs to the bacterial solute-binding protein 5 family.</text>
</comment>
<dbReference type="PANTHER" id="PTHR30290:SF38">
    <property type="entry name" value="D,D-DIPEPTIDE-BINDING PERIPLASMIC PROTEIN DDPA-RELATED"/>
    <property type="match status" value="1"/>
</dbReference>
<dbReference type="InterPro" id="IPR039424">
    <property type="entry name" value="SBP_5"/>
</dbReference>
<dbReference type="EMBL" id="DSUH01000029">
    <property type="protein sequence ID" value="HGU31486.1"/>
    <property type="molecule type" value="Genomic_DNA"/>
</dbReference>
<dbReference type="GO" id="GO:0043190">
    <property type="term" value="C:ATP-binding cassette (ABC) transporter complex"/>
    <property type="evidence" value="ECO:0007669"/>
    <property type="project" value="InterPro"/>
</dbReference>
<dbReference type="GO" id="GO:0030288">
    <property type="term" value="C:outer membrane-bounded periplasmic space"/>
    <property type="evidence" value="ECO:0007669"/>
    <property type="project" value="UniProtKB-ARBA"/>
</dbReference>
<comment type="caution">
    <text evidence="4">The sequence shown here is derived from an EMBL/GenBank/DDBJ whole genome shotgun (WGS) entry which is preliminary data.</text>
</comment>
<evidence type="ECO:0000256" key="2">
    <source>
        <dbReference type="ARBA" id="ARBA00022729"/>
    </source>
</evidence>
<sequence>MELWFPLSSAASNAIGSVPSAQTRNRIRFYSRGLPMGIRCSDILPSRIQKGGAVMKRVILWCTLLMLGVWAWTVPGAQAAGEGGTLVWGRGGDSVTLDLAQATDGESIKAGIQVLENLVIFGKDSMDVEPQLAESWTVSPDGLTWTFQLRKGVLFHDGTPFNAQAVYDSLARILDKNHPFYNYGKWKYLSLSLEQVSEIKIIDDYKIALITKKPYAPLLNNLALWLCPILSPKAMAEHKDQIGLHPVGTGPFKFVSWIKDDQIVLERNDAYWGGKPKLQKIVLKSIPEPSARLMALQSRTIDIADDLDPDSIALVKKNPNLSVIERPSVNIGYIALNTEKPALKDPRVRQAISHAIDKDTLIKTIFQGLAIPAKNPFPPSIWGYNDKIQPYEYSPDKAKKLLAEAKFPADTELELWAMPVSRAYMPEPVKTAELIQAYLAEVGIKTRIVRQEWGTYLNKVSNGEYDMCMFGWLGGNADPDNFLYGLLSADTAKTPGAANVSLWKNAEFTELCLKAQKTFDKAERTKFYLKAQEIFHAEAPWVPLAHSTMVRCFNKKLHDVPLRPNGLNSFQMVWKEQ</sequence>
<evidence type="ECO:0000256" key="1">
    <source>
        <dbReference type="ARBA" id="ARBA00005695"/>
    </source>
</evidence>
<evidence type="ECO:0000313" key="4">
    <source>
        <dbReference type="EMBL" id="HGU31486.1"/>
    </source>
</evidence>
<dbReference type="Pfam" id="PF00496">
    <property type="entry name" value="SBP_bac_5"/>
    <property type="match status" value="1"/>
</dbReference>
<dbReference type="InterPro" id="IPR000914">
    <property type="entry name" value="SBP_5_dom"/>
</dbReference>
<evidence type="ECO:0000259" key="3">
    <source>
        <dbReference type="Pfam" id="PF00496"/>
    </source>
</evidence>
<dbReference type="Gene3D" id="3.40.190.10">
    <property type="entry name" value="Periplasmic binding protein-like II"/>
    <property type="match status" value="1"/>
</dbReference>
<dbReference type="PANTHER" id="PTHR30290">
    <property type="entry name" value="PERIPLASMIC BINDING COMPONENT OF ABC TRANSPORTER"/>
    <property type="match status" value="1"/>
</dbReference>
<dbReference type="PIRSF" id="PIRSF002741">
    <property type="entry name" value="MppA"/>
    <property type="match status" value="1"/>
</dbReference>
<dbReference type="Gene3D" id="3.10.105.10">
    <property type="entry name" value="Dipeptide-binding Protein, Domain 3"/>
    <property type="match status" value="1"/>
</dbReference>
<reference evidence="4" key="1">
    <citation type="journal article" date="2020" name="mSystems">
        <title>Genome- and Community-Level Interaction Insights into Carbon Utilization and Element Cycling Functions of Hydrothermarchaeota in Hydrothermal Sediment.</title>
        <authorList>
            <person name="Zhou Z."/>
            <person name="Liu Y."/>
            <person name="Xu W."/>
            <person name="Pan J."/>
            <person name="Luo Z.H."/>
            <person name="Li M."/>
        </authorList>
    </citation>
    <scope>NUCLEOTIDE SEQUENCE [LARGE SCALE GENOMIC DNA]</scope>
    <source>
        <strain evidence="4">SpSt-477</strain>
    </source>
</reference>
<dbReference type="Gene3D" id="3.90.76.10">
    <property type="entry name" value="Dipeptide-binding Protein, Domain 1"/>
    <property type="match status" value="1"/>
</dbReference>
<gene>
    <name evidence="4" type="ORF">ENS29_01360</name>
</gene>
<dbReference type="AlphaFoldDB" id="A0A7C4MNU8"/>
<name>A0A7C4MNU8_9BACT</name>
<dbReference type="GO" id="GO:0015833">
    <property type="term" value="P:peptide transport"/>
    <property type="evidence" value="ECO:0007669"/>
    <property type="project" value="TreeGrafter"/>
</dbReference>
<organism evidence="4">
    <name type="scientific">Desulfatirhabdium butyrativorans</name>
    <dbReference type="NCBI Taxonomy" id="340467"/>
    <lineage>
        <taxon>Bacteria</taxon>
        <taxon>Pseudomonadati</taxon>
        <taxon>Thermodesulfobacteriota</taxon>
        <taxon>Desulfobacteria</taxon>
        <taxon>Desulfobacterales</taxon>
        <taxon>Desulfatirhabdiaceae</taxon>
        <taxon>Desulfatirhabdium</taxon>
    </lineage>
</organism>
<keyword evidence="2" id="KW-0732">Signal</keyword>
<dbReference type="InterPro" id="IPR030678">
    <property type="entry name" value="Peptide/Ni-bd"/>
</dbReference>